<dbReference type="PANTHER" id="PTHR12169">
    <property type="entry name" value="ATPASE N2B"/>
    <property type="match status" value="1"/>
</dbReference>
<accession>A0ABW7P181</accession>
<protein>
    <submittedName>
        <fullName evidence="3">Cell division protein ZapE</fullName>
    </submittedName>
</protein>
<dbReference type="Proteomes" id="UP001610706">
    <property type="component" value="Unassembled WGS sequence"/>
</dbReference>
<evidence type="ECO:0000313" key="3">
    <source>
        <dbReference type="EMBL" id="MFH7565191.1"/>
    </source>
</evidence>
<dbReference type="InterPro" id="IPR027417">
    <property type="entry name" value="P-loop_NTPase"/>
</dbReference>
<evidence type="ECO:0000256" key="1">
    <source>
        <dbReference type="ARBA" id="ARBA00022741"/>
    </source>
</evidence>
<keyword evidence="1" id="KW-0547">Nucleotide-binding</keyword>
<comment type="caution">
    <text evidence="3">The sequence shown here is derived from an EMBL/GenBank/DDBJ whole genome shotgun (WGS) entry which is preliminary data.</text>
</comment>
<keyword evidence="4" id="KW-1185">Reference proteome</keyword>
<keyword evidence="3" id="KW-0132">Cell division</keyword>
<dbReference type="EMBL" id="JBGFTR010000009">
    <property type="protein sequence ID" value="MFH7565191.1"/>
    <property type="molecule type" value="Genomic_DNA"/>
</dbReference>
<name>A0ABW7P181_9GAMM</name>
<dbReference type="Pfam" id="PF03969">
    <property type="entry name" value="AFG1_ATPase"/>
    <property type="match status" value="2"/>
</dbReference>
<organism evidence="3 4">
    <name type="scientific">Oceanimonas smirnovii</name>
    <dbReference type="NCBI Taxonomy" id="264574"/>
    <lineage>
        <taxon>Bacteria</taxon>
        <taxon>Pseudomonadati</taxon>
        <taxon>Pseudomonadota</taxon>
        <taxon>Gammaproteobacteria</taxon>
        <taxon>Aeromonadales</taxon>
        <taxon>Aeromonadaceae</taxon>
        <taxon>Oceanimonas</taxon>
    </lineage>
</organism>
<gene>
    <name evidence="3" type="primary">zapE</name>
    <name evidence="3" type="ORF">AB9R89_07625</name>
</gene>
<keyword evidence="3" id="KW-0131">Cell cycle</keyword>
<reference evidence="3 4" key="1">
    <citation type="submission" date="2024-08" db="EMBL/GenBank/DDBJ databases">
        <title>Oceanimonas smirnovii Genome sequencing and assembly.</title>
        <authorList>
            <person name="Tang B."/>
        </authorList>
    </citation>
    <scope>NUCLEOTIDE SEQUENCE [LARGE SCALE GENOMIC DNA]</scope>
    <source>
        <strain evidence="3 4">OS2020-119</strain>
    </source>
</reference>
<evidence type="ECO:0000313" key="4">
    <source>
        <dbReference type="Proteomes" id="UP001610706"/>
    </source>
</evidence>
<dbReference type="NCBIfam" id="NF040713">
    <property type="entry name" value="ZapE"/>
    <property type="match status" value="1"/>
</dbReference>
<dbReference type="GO" id="GO:0051301">
    <property type="term" value="P:cell division"/>
    <property type="evidence" value="ECO:0007669"/>
    <property type="project" value="UniProtKB-KW"/>
</dbReference>
<dbReference type="RefSeq" id="WP_395536060.1">
    <property type="nucleotide sequence ID" value="NZ_CP166302.1"/>
</dbReference>
<dbReference type="SUPFAM" id="SSF52540">
    <property type="entry name" value="P-loop containing nucleoside triphosphate hydrolases"/>
    <property type="match status" value="1"/>
</dbReference>
<dbReference type="PANTHER" id="PTHR12169:SF6">
    <property type="entry name" value="AFG1-LIKE ATPASE"/>
    <property type="match status" value="1"/>
</dbReference>
<sequence>MTTPSPHTVWLAAMESGFVDDAAQRYAVEWLESCYRGVLAEQPNTQGVYLWGPVGRGKTWLMDCFFASLQSAGVPARRLHFHHFMQQLHKRLFQLTGTEDPLKILAQQLSAEVRVLCLDELFVSDIGDAMLLGRLLRHLFEQGLVLVTTSNQPPEGLYEDGFNREQFLPALTAITEHMQIVAVHGEQDHRLHPGQRQQRYWVNEPGALAAVFEQLTGTPRNTESLVLGNRAIALLGRGERVLWCRYADLCEQPLAAQDFIALCDQFDHVLLSELPRLSCNSWQNAIARGTEDGAVRVAAGDRVLPALSRQDDGVRRFIALVDECYDRSIPLYINAAVAMDALYTDGALAFPFRRTLSRLKEMQLARFGEK</sequence>
<dbReference type="Gene3D" id="3.40.50.300">
    <property type="entry name" value="P-loop containing nucleotide triphosphate hydrolases"/>
    <property type="match status" value="1"/>
</dbReference>
<dbReference type="InterPro" id="IPR005654">
    <property type="entry name" value="ATPase_AFG1-like"/>
</dbReference>
<proteinExistence type="predicted"/>
<evidence type="ECO:0000256" key="2">
    <source>
        <dbReference type="ARBA" id="ARBA00022840"/>
    </source>
</evidence>
<keyword evidence="2" id="KW-0067">ATP-binding</keyword>